<protein>
    <recommendedName>
        <fullName evidence="4">Minor tail protein</fullName>
    </recommendedName>
</protein>
<evidence type="ECO:0000313" key="2">
    <source>
        <dbReference type="EMBL" id="AZS07295.1"/>
    </source>
</evidence>
<proteinExistence type="predicted"/>
<evidence type="ECO:0000313" key="3">
    <source>
        <dbReference type="Proteomes" id="UP000288422"/>
    </source>
</evidence>
<feature type="region of interest" description="Disordered" evidence="1">
    <location>
        <begin position="138"/>
        <end position="163"/>
    </location>
</feature>
<organism evidence="2 3">
    <name type="scientific">Gordonia phage Dorito</name>
    <dbReference type="NCBI Taxonomy" id="2499023"/>
    <lineage>
        <taxon>Viruses</taxon>
        <taxon>Duplodnaviria</taxon>
        <taxon>Heunggongvirae</taxon>
        <taxon>Uroviricota</taxon>
        <taxon>Caudoviricetes</taxon>
        <taxon>Beenievirus</taxon>
        <taxon>Beenievirus dorito</taxon>
    </lineage>
</organism>
<keyword evidence="3" id="KW-1185">Reference proteome</keyword>
<dbReference type="GeneID" id="77930118"/>
<name>A0A3S9UAH6_9CAUD</name>
<reference evidence="2 3" key="1">
    <citation type="submission" date="2018-12" db="EMBL/GenBank/DDBJ databases">
        <authorList>
            <person name="Divens A.M."/>
            <person name="Stoner T.H."/>
            <person name="Garlena R.A."/>
            <person name="Russell D.A."/>
            <person name="Pope W.H."/>
            <person name="Jacobs-Sera D."/>
            <person name="Hatfull G.F."/>
        </authorList>
    </citation>
    <scope>NUCLEOTIDE SEQUENCE [LARGE SCALE GENOMIC DNA]</scope>
</reference>
<evidence type="ECO:0008006" key="4">
    <source>
        <dbReference type="Google" id="ProtNLM"/>
    </source>
</evidence>
<dbReference type="KEGG" id="vg:77930118"/>
<accession>A0A3S9UAH6</accession>
<sequence>MPWRYPGPKPKLDDTETFQQLVEVFMAAAGKIPIIGTILELLTGVEDGDTNDLASWVNNLRKLFRGEPLGSDPGGWFSGFLDFGGMNNRLEEVEEAIADLGDVAAASPVTPLYAADINDMPTCSRDDLVRWVATSHNHSSGSYSASTTTGNVTGSSGSTTVSLTPAPATYKPAAPTGSSSAPVDYTPIPVDRRGVVKKLRWRVGNDTSLFGIDAYYMALCVYDPADGLIKKVWDAGNIKDGVANTTTLTEVGVDMGIDQVCTPGQILFVAHQQIAPGLFQETRTYACKPQPSGAAARPGQLLDAWYFRTPGNVGSIPSSVSLASLSRRNDCIPWAAVEVDTSGGGA</sequence>
<gene>
    <name evidence="2" type="primary">25</name>
    <name evidence="2" type="ORF">PBI_DORITO_25</name>
</gene>
<dbReference type="Proteomes" id="UP000288422">
    <property type="component" value="Segment"/>
</dbReference>
<dbReference type="EMBL" id="MK279848">
    <property type="protein sequence ID" value="AZS07295.1"/>
    <property type="molecule type" value="Genomic_DNA"/>
</dbReference>
<dbReference type="RefSeq" id="YP_010654272.1">
    <property type="nucleotide sequence ID" value="NC_070809.1"/>
</dbReference>
<evidence type="ECO:0000256" key="1">
    <source>
        <dbReference type="SAM" id="MobiDB-lite"/>
    </source>
</evidence>